<evidence type="ECO:0000256" key="1">
    <source>
        <dbReference type="SAM" id="SignalP"/>
    </source>
</evidence>
<sequence>MRRQSLGVIICITIAICGLLTGCSADQTSAQSLSHDQNQQQLHELTQHKKQLRHDVLHYLKKHPMHSSDAMTTRYFGGGEITTGDWYALTPQGQIQVSNQGKPGFNKFGIHNLVGITSYKSAKGHKGLSEEGNNLSNIEGYARIKKRNTTVRKYLFADNGKVYEAHFKEEQPTLSTGFAPKDHTDKDPNLSPNVIFKVTKNRSLAQFWDKKIKDYKK</sequence>
<organism evidence="2 3">
    <name type="scientific">Staphylococcus marylandisciuri</name>
    <dbReference type="NCBI Taxonomy" id="2981529"/>
    <lineage>
        <taxon>Bacteria</taxon>
        <taxon>Bacillati</taxon>
        <taxon>Bacillota</taxon>
        <taxon>Bacilli</taxon>
        <taxon>Bacillales</taxon>
        <taxon>Staphylococcaceae</taxon>
        <taxon>Staphylococcus</taxon>
    </lineage>
</organism>
<dbReference type="PROSITE" id="PS51257">
    <property type="entry name" value="PROKAR_LIPOPROTEIN"/>
    <property type="match status" value="1"/>
</dbReference>
<keyword evidence="3" id="KW-1185">Reference proteome</keyword>
<feature type="signal peptide" evidence="1">
    <location>
        <begin position="1"/>
        <end position="25"/>
    </location>
</feature>
<keyword evidence="1" id="KW-0732">Signal</keyword>
<evidence type="ECO:0000313" key="2">
    <source>
        <dbReference type="EMBL" id="MCU5745429.1"/>
    </source>
</evidence>
<dbReference type="Proteomes" id="UP001209553">
    <property type="component" value="Unassembled WGS sequence"/>
</dbReference>
<reference evidence="2 3" key="1">
    <citation type="journal article" date="2023" name="Int. J. Syst. Evol. Microbiol.">
        <title>Streptococcus sciuri sp. nov., Staphylococcus marylandisciuri sp. nov. and Staphylococcus americanisciuri sp. nov., isolated from faeces of eastern grey squirrel (Sciurus carolinensis).</title>
        <authorList>
            <person name="Volokhov D.V."/>
            <person name="Zagorodnyaya T.A."/>
            <person name="Furtak V.A."/>
            <person name="Nattanmai G."/>
            <person name="Randall L."/>
            <person name="Jose S."/>
            <person name="Gao Y."/>
            <person name="Eisenberg T."/>
            <person name="Delmonte P."/>
            <person name="Blom J."/>
            <person name="Mitchell K.K."/>
        </authorList>
    </citation>
    <scope>NUCLEOTIDE SEQUENCE [LARGE SCALE GENOMIC DNA]</scope>
    <source>
        <strain evidence="2 3">SQ8-PEA</strain>
    </source>
</reference>
<dbReference type="RefSeq" id="WP_262854235.1">
    <property type="nucleotide sequence ID" value="NZ_JAOPKZ010000002.1"/>
</dbReference>
<gene>
    <name evidence="2" type="ORF">N9R04_01670</name>
</gene>
<evidence type="ECO:0000313" key="3">
    <source>
        <dbReference type="Proteomes" id="UP001209553"/>
    </source>
</evidence>
<evidence type="ECO:0008006" key="4">
    <source>
        <dbReference type="Google" id="ProtNLM"/>
    </source>
</evidence>
<feature type="chain" id="PRO_5045327281" description="Lipoprotein" evidence="1">
    <location>
        <begin position="26"/>
        <end position="217"/>
    </location>
</feature>
<accession>A0ABT2QN71</accession>
<proteinExistence type="predicted"/>
<name>A0ABT2QN71_9STAP</name>
<dbReference type="EMBL" id="JAOPKZ010000002">
    <property type="protein sequence ID" value="MCU5745429.1"/>
    <property type="molecule type" value="Genomic_DNA"/>
</dbReference>
<protein>
    <recommendedName>
        <fullName evidence="4">Lipoprotein</fullName>
    </recommendedName>
</protein>
<comment type="caution">
    <text evidence="2">The sequence shown here is derived from an EMBL/GenBank/DDBJ whole genome shotgun (WGS) entry which is preliminary data.</text>
</comment>